<accession>A0A9D4AH01</accession>
<evidence type="ECO:0000313" key="1">
    <source>
        <dbReference type="EMBL" id="KAH1115708.1"/>
    </source>
</evidence>
<protein>
    <submittedName>
        <fullName evidence="1">Uncharacterized protein</fullName>
    </submittedName>
</protein>
<keyword evidence="2" id="KW-1185">Reference proteome</keyword>
<sequence>MAFGVPLNAAHISDNMEVIGAIEELLSKRSSLTIIRYITQFLQNVENWSIEHILKEENVEAGRIAKLAIDIEEDLQLYIALPFDSF</sequence>
<organism evidence="1 2">
    <name type="scientific">Gossypium stocksii</name>
    <dbReference type="NCBI Taxonomy" id="47602"/>
    <lineage>
        <taxon>Eukaryota</taxon>
        <taxon>Viridiplantae</taxon>
        <taxon>Streptophyta</taxon>
        <taxon>Embryophyta</taxon>
        <taxon>Tracheophyta</taxon>
        <taxon>Spermatophyta</taxon>
        <taxon>Magnoliopsida</taxon>
        <taxon>eudicotyledons</taxon>
        <taxon>Gunneridae</taxon>
        <taxon>Pentapetalae</taxon>
        <taxon>rosids</taxon>
        <taxon>malvids</taxon>
        <taxon>Malvales</taxon>
        <taxon>Malvaceae</taxon>
        <taxon>Malvoideae</taxon>
        <taxon>Gossypium</taxon>
    </lineage>
</organism>
<dbReference type="Proteomes" id="UP000828251">
    <property type="component" value="Unassembled WGS sequence"/>
</dbReference>
<dbReference type="EMBL" id="JAIQCV010000003">
    <property type="protein sequence ID" value="KAH1115708.1"/>
    <property type="molecule type" value="Genomic_DNA"/>
</dbReference>
<comment type="caution">
    <text evidence="1">The sequence shown here is derived from an EMBL/GenBank/DDBJ whole genome shotgun (WGS) entry which is preliminary data.</text>
</comment>
<dbReference type="AlphaFoldDB" id="A0A9D4AH01"/>
<dbReference type="OrthoDB" id="1112108at2759"/>
<name>A0A9D4AH01_9ROSI</name>
<proteinExistence type="predicted"/>
<gene>
    <name evidence="1" type="ORF">J1N35_009086</name>
</gene>
<evidence type="ECO:0000313" key="2">
    <source>
        <dbReference type="Proteomes" id="UP000828251"/>
    </source>
</evidence>
<reference evidence="1 2" key="1">
    <citation type="journal article" date="2021" name="Plant Biotechnol. J.">
        <title>Multi-omics assisted identification of the key and species-specific regulatory components of drought-tolerant mechanisms in Gossypium stocksii.</title>
        <authorList>
            <person name="Yu D."/>
            <person name="Ke L."/>
            <person name="Zhang D."/>
            <person name="Wu Y."/>
            <person name="Sun Y."/>
            <person name="Mei J."/>
            <person name="Sun J."/>
            <person name="Sun Y."/>
        </authorList>
    </citation>
    <scope>NUCLEOTIDE SEQUENCE [LARGE SCALE GENOMIC DNA]</scope>
    <source>
        <strain evidence="2">cv. E1</strain>
        <tissue evidence="1">Leaf</tissue>
    </source>
</reference>